<dbReference type="GO" id="GO:0009236">
    <property type="term" value="P:cobalamin biosynthetic process"/>
    <property type="evidence" value="ECO:0007669"/>
    <property type="project" value="InterPro"/>
</dbReference>
<accession>A0A084JB04</accession>
<dbReference type="PANTHER" id="PTHR46638">
    <property type="entry name" value="CORRINOID ADENOSYLTRANSFERASE"/>
    <property type="match status" value="1"/>
</dbReference>
<dbReference type="PANTHER" id="PTHR46638:SF1">
    <property type="entry name" value="CORRINOID ADENOSYLTRANSFERASE"/>
    <property type="match status" value="1"/>
</dbReference>
<name>A0A084JB04_9CLOT</name>
<dbReference type="RefSeq" id="WP_035133066.1">
    <property type="nucleotide sequence ID" value="NZ_JBQHQR010000008.1"/>
</dbReference>
<sequence>MGNLNKGYIQIYTGNGKGKTTAAVGLATRAAGNKYRVCMVQFLKSDATGELESAKLMAPYFTIHRFERPRGFFWTLNDQEKLELKEDIQEAYKFCIKQLEEGNCDILIMDEIMGTLSNGLITEEQLIELIDKKPDDVELIMTGRNVPESIMQRANLVTEMKDLKHYFNEGVPARRGIEF</sequence>
<comment type="caution">
    <text evidence="1">The sequence shown here is derived from an EMBL/GenBank/DDBJ whole genome shotgun (WGS) entry which is preliminary data.</text>
</comment>
<dbReference type="Proteomes" id="UP000028542">
    <property type="component" value="Unassembled WGS sequence"/>
</dbReference>
<reference evidence="1 2" key="1">
    <citation type="submission" date="2014-07" db="EMBL/GenBank/DDBJ databases">
        <title>Draft genome of Clostridium sulfidigenes 113A isolated from sediments associated with methane hydrate from Krishna Godavari basin.</title>
        <authorList>
            <person name="Honkalas V.S."/>
            <person name="Dabir A.P."/>
            <person name="Arora P."/>
            <person name="Dhakephalkar P.K."/>
        </authorList>
    </citation>
    <scope>NUCLEOTIDE SEQUENCE [LARGE SCALE GENOMIC DNA]</scope>
    <source>
        <strain evidence="1 2">113A</strain>
    </source>
</reference>
<evidence type="ECO:0000313" key="1">
    <source>
        <dbReference type="EMBL" id="KEZ86138.1"/>
    </source>
</evidence>
<dbReference type="PIRSF" id="PIRSF015617">
    <property type="entry name" value="Adensltrnsf_CobA"/>
    <property type="match status" value="1"/>
</dbReference>
<dbReference type="GO" id="GO:0008817">
    <property type="term" value="F:corrinoid adenosyltransferase activity"/>
    <property type="evidence" value="ECO:0007669"/>
    <property type="project" value="InterPro"/>
</dbReference>
<dbReference type="InterPro" id="IPR003724">
    <property type="entry name" value="CblAdoTrfase_CobA"/>
</dbReference>
<dbReference type="Pfam" id="PF02572">
    <property type="entry name" value="CobA_CobO_BtuR"/>
    <property type="match status" value="1"/>
</dbReference>
<dbReference type="Gene3D" id="3.40.50.300">
    <property type="entry name" value="P-loop containing nucleotide triphosphate hydrolases"/>
    <property type="match status" value="1"/>
</dbReference>
<organism evidence="1 2">
    <name type="scientific">Clostridium sulfidigenes</name>
    <dbReference type="NCBI Taxonomy" id="318464"/>
    <lineage>
        <taxon>Bacteria</taxon>
        <taxon>Bacillati</taxon>
        <taxon>Bacillota</taxon>
        <taxon>Clostridia</taxon>
        <taxon>Eubacteriales</taxon>
        <taxon>Clostridiaceae</taxon>
        <taxon>Clostridium</taxon>
    </lineage>
</organism>
<evidence type="ECO:0000313" key="2">
    <source>
        <dbReference type="Proteomes" id="UP000028542"/>
    </source>
</evidence>
<dbReference type="SUPFAM" id="SSF52540">
    <property type="entry name" value="P-loop containing nucleoside triphosphate hydrolases"/>
    <property type="match status" value="1"/>
</dbReference>
<proteinExistence type="predicted"/>
<dbReference type="STRING" id="318464.IO99_10685"/>
<dbReference type="GO" id="GO:0005524">
    <property type="term" value="F:ATP binding"/>
    <property type="evidence" value="ECO:0007669"/>
    <property type="project" value="InterPro"/>
</dbReference>
<keyword evidence="1" id="KW-0808">Transferase</keyword>
<dbReference type="EMBL" id="JPMD01000025">
    <property type="protein sequence ID" value="KEZ86138.1"/>
    <property type="molecule type" value="Genomic_DNA"/>
</dbReference>
<protein>
    <submittedName>
        <fullName evidence="1">Cob(I)yrinic acid a c-diamide adenosyltransferase</fullName>
    </submittedName>
</protein>
<dbReference type="AlphaFoldDB" id="A0A084JB04"/>
<gene>
    <name evidence="1" type="ORF">IO99_10685</name>
</gene>
<dbReference type="InterPro" id="IPR027417">
    <property type="entry name" value="P-loop_NTPase"/>
</dbReference>
<dbReference type="eggNOG" id="COG2109">
    <property type="taxonomic scope" value="Bacteria"/>
</dbReference>
<dbReference type="CDD" id="cd00561">
    <property type="entry name" value="CobA_ACA"/>
    <property type="match status" value="1"/>
</dbReference>
<keyword evidence="2" id="KW-1185">Reference proteome</keyword>